<dbReference type="RefSeq" id="WP_373567512.1">
    <property type="nucleotide sequence ID" value="NZ_JANHOF010000001.1"/>
</dbReference>
<accession>A0ABV6JEN3</accession>
<name>A0ABV6JEN3_9BACL</name>
<dbReference type="InterPro" id="IPR003742">
    <property type="entry name" value="RlmH-like"/>
</dbReference>
<dbReference type="Pfam" id="PF02590">
    <property type="entry name" value="SPOUT_MTase"/>
    <property type="match status" value="1"/>
</dbReference>
<sequence length="45" mass="5148">MEPECIPSDQTLALSPMGMDIGLKVTIIIEQIYRAYCINNHPYHK</sequence>
<gene>
    <name evidence="2" type="ORF">ACFFJ8_23755</name>
</gene>
<keyword evidence="1" id="KW-0698">rRNA processing</keyword>
<keyword evidence="3" id="KW-1185">Reference proteome</keyword>
<dbReference type="SUPFAM" id="SSF75217">
    <property type="entry name" value="alpha/beta knot"/>
    <property type="match status" value="1"/>
</dbReference>
<proteinExistence type="predicted"/>
<dbReference type="InterPro" id="IPR029028">
    <property type="entry name" value="Alpha/beta_knot_MTases"/>
</dbReference>
<evidence type="ECO:0000313" key="3">
    <source>
        <dbReference type="Proteomes" id="UP001589818"/>
    </source>
</evidence>
<protein>
    <submittedName>
        <fullName evidence="2">23S rRNA (Pseudouridine(1915)-N(3))-methyltransferase RlmH</fullName>
    </submittedName>
</protein>
<evidence type="ECO:0000313" key="2">
    <source>
        <dbReference type="EMBL" id="MFC0394365.1"/>
    </source>
</evidence>
<dbReference type="Proteomes" id="UP001589818">
    <property type="component" value="Unassembled WGS sequence"/>
</dbReference>
<reference evidence="2 3" key="1">
    <citation type="submission" date="2024-09" db="EMBL/GenBank/DDBJ databases">
        <authorList>
            <person name="Sun Q."/>
            <person name="Mori K."/>
        </authorList>
    </citation>
    <scope>NUCLEOTIDE SEQUENCE [LARGE SCALE GENOMIC DNA]</scope>
    <source>
        <strain evidence="2 3">CCM 4839</strain>
    </source>
</reference>
<organism evidence="2 3">
    <name type="scientific">Paenibacillus mendelii</name>
    <dbReference type="NCBI Taxonomy" id="206163"/>
    <lineage>
        <taxon>Bacteria</taxon>
        <taxon>Bacillati</taxon>
        <taxon>Bacillota</taxon>
        <taxon>Bacilli</taxon>
        <taxon>Bacillales</taxon>
        <taxon>Paenibacillaceae</taxon>
        <taxon>Paenibacillus</taxon>
    </lineage>
</organism>
<dbReference type="EMBL" id="JBHLVF010000041">
    <property type="protein sequence ID" value="MFC0394365.1"/>
    <property type="molecule type" value="Genomic_DNA"/>
</dbReference>
<dbReference type="InterPro" id="IPR029026">
    <property type="entry name" value="tRNA_m1G_MTases_N"/>
</dbReference>
<dbReference type="Gene3D" id="3.40.1280.10">
    <property type="match status" value="1"/>
</dbReference>
<evidence type="ECO:0000256" key="1">
    <source>
        <dbReference type="ARBA" id="ARBA00022552"/>
    </source>
</evidence>
<comment type="caution">
    <text evidence="2">The sequence shown here is derived from an EMBL/GenBank/DDBJ whole genome shotgun (WGS) entry which is preliminary data.</text>
</comment>